<evidence type="ECO:0000256" key="4">
    <source>
        <dbReference type="ARBA" id="ARBA00022475"/>
    </source>
</evidence>
<keyword evidence="7 10" id="KW-0029">Amino-acid transport</keyword>
<dbReference type="Proteomes" id="UP000216438">
    <property type="component" value="Chromosome"/>
</dbReference>
<dbReference type="InterPro" id="IPR013061">
    <property type="entry name" value="Trp/try_permease_CS"/>
</dbReference>
<keyword evidence="5 10" id="KW-0997">Cell inner membrane</keyword>
<evidence type="ECO:0000256" key="1">
    <source>
        <dbReference type="ARBA" id="ARBA00004429"/>
    </source>
</evidence>
<proteinExistence type="inferred from homology"/>
<feature type="transmembrane region" description="Helical" evidence="10">
    <location>
        <begin position="222"/>
        <end position="241"/>
    </location>
</feature>
<comment type="subcellular location">
    <subcellularLocation>
        <location evidence="1 10">Cell inner membrane</location>
        <topology evidence="1 10">Multi-pass membrane protein</topology>
    </subcellularLocation>
</comment>
<dbReference type="GO" id="GO:0005886">
    <property type="term" value="C:plasma membrane"/>
    <property type="evidence" value="ECO:0007669"/>
    <property type="project" value="UniProtKB-SubCell"/>
</dbReference>
<feature type="transmembrane region" description="Helical" evidence="10">
    <location>
        <begin position="286"/>
        <end position="307"/>
    </location>
</feature>
<dbReference type="OrthoDB" id="18749at2"/>
<evidence type="ECO:0000256" key="10">
    <source>
        <dbReference type="RuleBase" id="RU367149"/>
    </source>
</evidence>
<evidence type="ECO:0000256" key="5">
    <source>
        <dbReference type="ARBA" id="ARBA00022519"/>
    </source>
</evidence>
<dbReference type="GO" id="GO:0003333">
    <property type="term" value="P:amino acid transmembrane transport"/>
    <property type="evidence" value="ECO:0007669"/>
    <property type="project" value="InterPro"/>
</dbReference>
<dbReference type="InterPro" id="IPR013059">
    <property type="entry name" value="Trp_tyr_transpt"/>
</dbReference>
<sequence length="412" mass="45444">MSINPIKKIPSLLGGSMIIAGTTIGAGMFSIPIVTAGVWFNGSVFLLIYTWACMLISGLMILEVNLHYSVGASFYRMTKDLLGRIWSCINGLSIAFVLYILIYAYISAGSSIIFHTFSGILDVSQSAAGMCFSVVVAFIVWLSTRMVDRLSTFLIGAMVITFILSVGQLFFRVKTAILFPQNIEPTQYLPYALISLPYLLSSFGYHGNVPSLVKYYHKNSDCVVKSLFFGTLIALIIYLIWQYVIQGNIPRESFKQVITEGGNISSLLKQIDSFSDTDITRQLLNAFSYMALVSSFLGVSLGLFDYISDLFSFSDDSWGRTKSALVTFLPPTVAAFFFPDGFLYAIGFAGLAATLWAVIIPALMVRASRLRFKKSVYQAPGGKIMIYFIIFFGLINAVSQILSLAGLLPIYQ</sequence>
<dbReference type="Pfam" id="PF03222">
    <property type="entry name" value="Trp_Tyr_perm"/>
    <property type="match status" value="1"/>
</dbReference>
<name>A0A249E0T7_9ENTR</name>
<dbReference type="PRINTS" id="PR00166">
    <property type="entry name" value="AROAAPRMEASE"/>
</dbReference>
<feature type="transmembrane region" description="Helical" evidence="10">
    <location>
        <begin position="386"/>
        <end position="411"/>
    </location>
</feature>
<accession>A0A249E0T7</accession>
<evidence type="ECO:0000256" key="8">
    <source>
        <dbReference type="ARBA" id="ARBA00022989"/>
    </source>
</evidence>
<feature type="transmembrane region" description="Helical" evidence="10">
    <location>
        <begin position="150"/>
        <end position="171"/>
    </location>
</feature>
<keyword evidence="6 10" id="KW-0812">Transmembrane</keyword>
<evidence type="ECO:0000313" key="12">
    <source>
        <dbReference type="Proteomes" id="UP000216438"/>
    </source>
</evidence>
<evidence type="ECO:0000256" key="3">
    <source>
        <dbReference type="ARBA" id="ARBA00022448"/>
    </source>
</evidence>
<dbReference type="EMBL" id="CP016303">
    <property type="protein sequence ID" value="ASX26632.1"/>
    <property type="molecule type" value="Genomic_DNA"/>
</dbReference>
<dbReference type="PANTHER" id="PTHR46997">
    <property type="entry name" value="LOW AFFINITY TRYPTOPHAN PERMEASE-RELATED"/>
    <property type="match status" value="1"/>
</dbReference>
<comment type="similarity">
    <text evidence="2 10">Belongs to the amino acid/polyamine transporter 2 family. Mtr/TnaB/TyrP permease subfamily.</text>
</comment>
<dbReference type="PANTHER" id="PTHR46997:SF1">
    <property type="entry name" value="LOW AFFINITY TRYPTOPHAN PERMEASE-RELATED"/>
    <property type="match status" value="1"/>
</dbReference>
<evidence type="ECO:0000256" key="7">
    <source>
        <dbReference type="ARBA" id="ARBA00022970"/>
    </source>
</evidence>
<dbReference type="PROSITE" id="PS00594">
    <property type="entry name" value="AROMATIC_AA_PERMEASE_1"/>
    <property type="match status" value="1"/>
</dbReference>
<comment type="function">
    <text evidence="10">Involved in transporting aromatic amino acids across the cytoplasmic membrane.</text>
</comment>
<evidence type="ECO:0000313" key="11">
    <source>
        <dbReference type="EMBL" id="ASX26632.1"/>
    </source>
</evidence>
<keyword evidence="3 10" id="KW-0813">Transport</keyword>
<dbReference type="GO" id="GO:0015173">
    <property type="term" value="F:aromatic amino acid transmembrane transporter activity"/>
    <property type="evidence" value="ECO:0007669"/>
    <property type="project" value="UniProtKB-UniRule"/>
</dbReference>
<gene>
    <name evidence="11" type="ORF">BA171_06230</name>
</gene>
<dbReference type="NCBIfam" id="NF007789">
    <property type="entry name" value="PRK10483.1"/>
    <property type="match status" value="1"/>
</dbReference>
<evidence type="ECO:0000256" key="9">
    <source>
        <dbReference type="ARBA" id="ARBA00023136"/>
    </source>
</evidence>
<dbReference type="AlphaFoldDB" id="A0A249E0T7"/>
<dbReference type="InterPro" id="IPR018227">
    <property type="entry name" value="Amino_acid_transport_2"/>
</dbReference>
<reference evidence="11 12" key="2">
    <citation type="submission" date="2017-09" db="EMBL/GenBank/DDBJ databases">
        <title>The genome of whitefly Bemisia tabaci, a global crop pest, provides novel insights into virus transmission, host adaptation and insecticide resistance.</title>
        <authorList>
            <person name="Kaur N."/>
            <person name="Kliot A."/>
            <person name="Pinheiro P.V."/>
            <person name="Luan J."/>
            <person name="Zheng Y."/>
            <person name="Liu W."/>
            <person name="Sun H."/>
            <person name="Yang X."/>
            <person name="Xu Y."/>
            <person name="Luo Y."/>
            <person name="Kruse A."/>
            <person name="Fisher T.W."/>
            <person name="Nelson D.R."/>
            <person name="Elimelech M."/>
            <person name="MacCoss M."/>
            <person name="Johnson R."/>
            <person name="Cohen E."/>
            <person name="Hunter W.B."/>
            <person name="Brown J.K."/>
            <person name="Jander G."/>
            <person name="Cilia M."/>
            <person name="Douglas A.E."/>
            <person name="Ghanim M."/>
            <person name="Simmons A.M."/>
            <person name="Wintermantel W.M."/>
            <person name="Ling K.-S."/>
            <person name="Fei Z."/>
        </authorList>
    </citation>
    <scope>NUCLEOTIDE SEQUENCE [LARGE SCALE GENOMIC DNA]</scope>
    <source>
        <strain evidence="11 12">MEAM1</strain>
    </source>
</reference>
<comment type="caution">
    <text evidence="10">Lacks conserved residue(s) required for the propagation of feature annotation.</text>
</comment>
<dbReference type="Gene3D" id="1.20.1740.10">
    <property type="entry name" value="Amino acid/polyamine transporter I"/>
    <property type="match status" value="1"/>
</dbReference>
<feature type="transmembrane region" description="Helical" evidence="10">
    <location>
        <begin position="344"/>
        <end position="365"/>
    </location>
</feature>
<feature type="transmembrane region" description="Helical" evidence="10">
    <location>
        <begin position="46"/>
        <end position="64"/>
    </location>
</feature>
<keyword evidence="4 10" id="KW-1003">Cell membrane</keyword>
<dbReference type="RefSeq" id="WP_016857008.1">
    <property type="nucleotide sequence ID" value="NZ_CP016303.1"/>
</dbReference>
<protein>
    <recommendedName>
        <fullName evidence="10">Aromatic amino acid permease</fullName>
    </recommendedName>
</protein>
<reference evidence="12" key="1">
    <citation type="submission" date="2016-06" db="EMBL/GenBank/DDBJ databases">
        <authorList>
            <person name="Chen W."/>
            <person name="Hasegawa D.K."/>
        </authorList>
    </citation>
    <scope>NUCLEOTIDE SEQUENCE [LARGE SCALE GENOMIC DNA]</scope>
    <source>
        <strain evidence="12">MEAM1</strain>
    </source>
</reference>
<evidence type="ECO:0000256" key="6">
    <source>
        <dbReference type="ARBA" id="ARBA00022692"/>
    </source>
</evidence>
<keyword evidence="9 10" id="KW-0472">Membrane</keyword>
<feature type="transmembrane region" description="Helical" evidence="10">
    <location>
        <begin position="85"/>
        <end position="106"/>
    </location>
</feature>
<dbReference type="NCBIfam" id="TIGR00837">
    <property type="entry name" value="araaP"/>
    <property type="match status" value="1"/>
</dbReference>
<feature type="transmembrane region" description="Helical" evidence="10">
    <location>
        <begin position="126"/>
        <end position="143"/>
    </location>
</feature>
<feature type="transmembrane region" description="Helical" evidence="10">
    <location>
        <begin position="12"/>
        <end position="40"/>
    </location>
</feature>
<keyword evidence="8 10" id="KW-1133">Transmembrane helix</keyword>
<organism evidence="11 12">
    <name type="scientific">Candidatus Hamiltonella defensa</name>
    <name type="common">Bemisia tabaci</name>
    <dbReference type="NCBI Taxonomy" id="672795"/>
    <lineage>
        <taxon>Bacteria</taxon>
        <taxon>Pseudomonadati</taxon>
        <taxon>Pseudomonadota</taxon>
        <taxon>Gammaproteobacteria</taxon>
        <taxon>Enterobacterales</taxon>
        <taxon>Enterobacteriaceae</taxon>
        <taxon>aphid secondary symbionts</taxon>
        <taxon>Candidatus Williamhamiltonella</taxon>
    </lineage>
</organism>
<evidence type="ECO:0000256" key="2">
    <source>
        <dbReference type="ARBA" id="ARBA00005452"/>
    </source>
</evidence>